<feature type="domain" description="Ig-like" evidence="12">
    <location>
        <begin position="19"/>
        <end position="138"/>
    </location>
</feature>
<organism evidence="13 14">
    <name type="scientific">Amphiprion percula</name>
    <name type="common">Orange clownfish</name>
    <name type="synonym">Lutjanus percula</name>
    <dbReference type="NCBI Taxonomy" id="161767"/>
    <lineage>
        <taxon>Eukaryota</taxon>
        <taxon>Metazoa</taxon>
        <taxon>Chordata</taxon>
        <taxon>Craniata</taxon>
        <taxon>Vertebrata</taxon>
        <taxon>Euteleostomi</taxon>
        <taxon>Actinopterygii</taxon>
        <taxon>Neopterygii</taxon>
        <taxon>Teleostei</taxon>
        <taxon>Neoteleostei</taxon>
        <taxon>Acanthomorphata</taxon>
        <taxon>Ovalentaria</taxon>
        <taxon>Pomacentridae</taxon>
        <taxon>Amphiprion</taxon>
    </lineage>
</organism>
<dbReference type="PROSITE" id="PS50188">
    <property type="entry name" value="B302_SPRY"/>
    <property type="match status" value="1"/>
</dbReference>
<dbReference type="InterPro" id="IPR036179">
    <property type="entry name" value="Ig-like_dom_sf"/>
</dbReference>
<dbReference type="AlphaFoldDB" id="A0A3P8U936"/>
<evidence type="ECO:0000256" key="1">
    <source>
        <dbReference type="ARBA" id="ARBA00004479"/>
    </source>
</evidence>
<dbReference type="GO" id="GO:0050863">
    <property type="term" value="P:regulation of T cell activation"/>
    <property type="evidence" value="ECO:0007669"/>
    <property type="project" value="UniProtKB-ARBA"/>
</dbReference>
<name>A0A3P8U936_AMPPE</name>
<evidence type="ECO:0000256" key="5">
    <source>
        <dbReference type="ARBA" id="ARBA00022989"/>
    </source>
</evidence>
<dbReference type="InterPro" id="IPR050504">
    <property type="entry name" value="IgSF_BTN/MOG"/>
</dbReference>
<accession>A0A3P8U936</accession>
<dbReference type="SMART" id="SM00409">
    <property type="entry name" value="IG"/>
    <property type="match status" value="1"/>
</dbReference>
<dbReference type="PROSITE" id="PS50835">
    <property type="entry name" value="IG_LIKE"/>
    <property type="match status" value="2"/>
</dbReference>
<dbReference type="InterPro" id="IPR013106">
    <property type="entry name" value="Ig_V-set"/>
</dbReference>
<dbReference type="InterPro" id="IPR053896">
    <property type="entry name" value="BTN3A2-like_Ig-C"/>
</dbReference>
<dbReference type="GeneTree" id="ENSGT01120000271914"/>
<dbReference type="Proteomes" id="UP000265080">
    <property type="component" value="Chromosome 23"/>
</dbReference>
<evidence type="ECO:0000256" key="3">
    <source>
        <dbReference type="ARBA" id="ARBA00022692"/>
    </source>
</evidence>
<feature type="transmembrane region" description="Helical" evidence="10">
    <location>
        <begin position="6"/>
        <end position="25"/>
    </location>
</feature>
<dbReference type="GO" id="GO:0005102">
    <property type="term" value="F:signaling receptor binding"/>
    <property type="evidence" value="ECO:0007669"/>
    <property type="project" value="TreeGrafter"/>
</dbReference>
<dbReference type="GO" id="GO:1903037">
    <property type="term" value="P:regulation of leukocyte cell-cell adhesion"/>
    <property type="evidence" value="ECO:0007669"/>
    <property type="project" value="UniProtKB-ARBA"/>
</dbReference>
<dbReference type="GO" id="GO:0009897">
    <property type="term" value="C:external side of plasma membrane"/>
    <property type="evidence" value="ECO:0007669"/>
    <property type="project" value="TreeGrafter"/>
</dbReference>
<evidence type="ECO:0000256" key="10">
    <source>
        <dbReference type="SAM" id="Phobius"/>
    </source>
</evidence>
<dbReference type="STRING" id="161767.ENSAPEP00000033296"/>
<dbReference type="InterPro" id="IPR003879">
    <property type="entry name" value="Butyrophylin_SPRY"/>
</dbReference>
<evidence type="ECO:0000256" key="7">
    <source>
        <dbReference type="ARBA" id="ARBA00023157"/>
    </source>
</evidence>
<dbReference type="Pfam" id="PF22705">
    <property type="entry name" value="C2-set_3"/>
    <property type="match status" value="1"/>
</dbReference>
<dbReference type="GO" id="GO:0050852">
    <property type="term" value="P:T cell receptor signaling pathway"/>
    <property type="evidence" value="ECO:0007669"/>
    <property type="project" value="TreeGrafter"/>
</dbReference>
<evidence type="ECO:0000259" key="11">
    <source>
        <dbReference type="PROSITE" id="PS50188"/>
    </source>
</evidence>
<evidence type="ECO:0000313" key="13">
    <source>
        <dbReference type="Ensembl" id="ENSAPEP00000033296.1"/>
    </source>
</evidence>
<keyword evidence="7" id="KW-1015">Disulfide bond</keyword>
<dbReference type="GO" id="GO:0001817">
    <property type="term" value="P:regulation of cytokine production"/>
    <property type="evidence" value="ECO:0007669"/>
    <property type="project" value="TreeGrafter"/>
</dbReference>
<dbReference type="Pfam" id="PF07686">
    <property type="entry name" value="V-set"/>
    <property type="match status" value="1"/>
</dbReference>
<keyword evidence="9" id="KW-0393">Immunoglobulin domain</keyword>
<evidence type="ECO:0000256" key="6">
    <source>
        <dbReference type="ARBA" id="ARBA00023136"/>
    </source>
</evidence>
<dbReference type="SUPFAM" id="SSF48726">
    <property type="entry name" value="Immunoglobulin"/>
    <property type="match status" value="2"/>
</dbReference>
<sequence length="509" mass="56695">LGGIEVFNFILFNFHLLYFYLVVLVGPPVSVHRGHTTTLPCWLNPLQSAEDLEVRWFRDNDFDSPIILYQGKKVTVNQEASYAGRVSFGLKDTNSDGLKSGDVSLKLENAVIEDIGEYTCYVSSYQGYDSATINLLVTGESPPLLSAVWTEDNRVNVSCESEGWYPKPALRWLDQTQDLTPGTVLYGNGSSGLVSVSSWVLVKSSSEVSCSIGNTSRLQLNHFLSDFSTIRFIFATRGVAACWLLERMQVQFPDPDTTSIFYKQSMIISMKDTAVHLRSSFKMSGCDRFSLGDKVTRNREIMEQISGVVFANFLSESQIMGKEIQLSVYITMKGTLLRDAPCDDFPDGQNVTCLTAVKGTSGFSCGRHYWEVSLNNPKLGPKQSWWVGVTSATKIPQKLDPPNTADGFWFLSSSPNRADRFQFSTEPKVFIGCPRPQTVGVFLDYDGGELYFYNVEDTTLIGSFKATFRGEVFPLFNPGKGDQAPLEILHREEVNQSGDERDCVVSVAQ</sequence>
<feature type="domain" description="Ig-like" evidence="12">
    <location>
        <begin position="142"/>
        <end position="221"/>
    </location>
</feature>
<comment type="similarity">
    <text evidence="2">Belongs to the immunoglobulin superfamily. BTN/MOG family.</text>
</comment>
<dbReference type="InterPro" id="IPR003599">
    <property type="entry name" value="Ig_sub"/>
</dbReference>
<evidence type="ECO:0000256" key="4">
    <source>
        <dbReference type="ARBA" id="ARBA00022729"/>
    </source>
</evidence>
<comment type="subcellular location">
    <subcellularLocation>
        <location evidence="1">Membrane</location>
        <topology evidence="1">Single-pass type I membrane protein</topology>
    </subcellularLocation>
</comment>
<reference evidence="13 14" key="1">
    <citation type="submission" date="2018-03" db="EMBL/GenBank/DDBJ databases">
        <title>Finding Nemo's genes: A chromosome-scale reference assembly of the genome of the orange clownfish Amphiprion percula.</title>
        <authorList>
            <person name="Lehmann R."/>
        </authorList>
    </citation>
    <scope>NUCLEOTIDE SEQUENCE</scope>
</reference>
<dbReference type="InterPro" id="IPR043136">
    <property type="entry name" value="B30.2/SPRY_sf"/>
</dbReference>
<dbReference type="PANTHER" id="PTHR24100:SF149">
    <property type="entry name" value="BG-LIKE ANTIGEN 1-RELATED"/>
    <property type="match status" value="1"/>
</dbReference>
<dbReference type="Pfam" id="PF00622">
    <property type="entry name" value="SPRY"/>
    <property type="match status" value="1"/>
</dbReference>
<feature type="domain" description="B30.2/SPRY" evidence="11">
    <location>
        <begin position="297"/>
        <end position="495"/>
    </location>
</feature>
<dbReference type="OMA" id="EYTCYVS"/>
<evidence type="ECO:0000256" key="8">
    <source>
        <dbReference type="ARBA" id="ARBA00023180"/>
    </source>
</evidence>
<evidence type="ECO:0000256" key="2">
    <source>
        <dbReference type="ARBA" id="ARBA00007591"/>
    </source>
</evidence>
<dbReference type="FunFam" id="2.60.40.10:FF:000142">
    <property type="entry name" value="V-set domain-containing T-cell activation inhibitor 1"/>
    <property type="match status" value="1"/>
</dbReference>
<dbReference type="InterPro" id="IPR001870">
    <property type="entry name" value="B30.2/SPRY"/>
</dbReference>
<proteinExistence type="inferred from homology"/>
<dbReference type="Gene3D" id="2.60.120.920">
    <property type="match status" value="1"/>
</dbReference>
<protein>
    <submittedName>
        <fullName evidence="13">Uncharacterized protein</fullName>
    </submittedName>
</protein>
<dbReference type="Ensembl" id="ENSAPET00000034170.1">
    <property type="protein sequence ID" value="ENSAPEP00000033296.1"/>
    <property type="gene ID" value="ENSAPEG00000023637.1"/>
</dbReference>
<keyword evidence="14" id="KW-1185">Reference proteome</keyword>
<dbReference type="SUPFAM" id="SSF49899">
    <property type="entry name" value="Concanavalin A-like lectins/glucanases"/>
    <property type="match status" value="1"/>
</dbReference>
<keyword evidence="3 10" id="KW-0812">Transmembrane</keyword>
<dbReference type="PRINTS" id="PR01407">
    <property type="entry name" value="BUTYPHLNCDUF"/>
</dbReference>
<dbReference type="InterPro" id="IPR007110">
    <property type="entry name" value="Ig-like_dom"/>
</dbReference>
<dbReference type="PANTHER" id="PTHR24100">
    <property type="entry name" value="BUTYROPHILIN"/>
    <property type="match status" value="1"/>
</dbReference>
<evidence type="ECO:0000256" key="9">
    <source>
        <dbReference type="ARBA" id="ARBA00023319"/>
    </source>
</evidence>
<reference evidence="13" key="2">
    <citation type="submission" date="2025-08" db="UniProtKB">
        <authorList>
            <consortium name="Ensembl"/>
        </authorList>
    </citation>
    <scope>IDENTIFICATION</scope>
</reference>
<keyword evidence="6 10" id="KW-0472">Membrane</keyword>
<keyword evidence="8" id="KW-0325">Glycoprotein</keyword>
<evidence type="ECO:0000259" key="12">
    <source>
        <dbReference type="PROSITE" id="PS50835"/>
    </source>
</evidence>
<keyword evidence="4" id="KW-0732">Signal</keyword>
<dbReference type="SMART" id="SM00449">
    <property type="entry name" value="SPRY"/>
    <property type="match status" value="1"/>
</dbReference>
<dbReference type="Gene3D" id="2.60.40.10">
    <property type="entry name" value="Immunoglobulins"/>
    <property type="match status" value="2"/>
</dbReference>
<dbReference type="InterPro" id="IPR013320">
    <property type="entry name" value="ConA-like_dom_sf"/>
</dbReference>
<dbReference type="InterPro" id="IPR003877">
    <property type="entry name" value="SPRY_dom"/>
</dbReference>
<evidence type="ECO:0000313" key="14">
    <source>
        <dbReference type="Proteomes" id="UP000265080"/>
    </source>
</evidence>
<reference evidence="13" key="3">
    <citation type="submission" date="2025-09" db="UniProtKB">
        <authorList>
            <consortium name="Ensembl"/>
        </authorList>
    </citation>
    <scope>IDENTIFICATION</scope>
</reference>
<keyword evidence="5 10" id="KW-1133">Transmembrane helix</keyword>
<dbReference type="InterPro" id="IPR013783">
    <property type="entry name" value="Ig-like_fold"/>
</dbReference>